<dbReference type="PANTHER" id="PTHR11709">
    <property type="entry name" value="MULTI-COPPER OXIDASE"/>
    <property type="match status" value="1"/>
</dbReference>
<evidence type="ECO:0000256" key="1">
    <source>
        <dbReference type="ARBA" id="ARBA00010609"/>
    </source>
</evidence>
<protein>
    <submittedName>
        <fullName evidence="8">Multicopper oxidase</fullName>
    </submittedName>
</protein>
<dbReference type="InterPro" id="IPR002355">
    <property type="entry name" value="Cu_oxidase_Cu_BS"/>
</dbReference>
<dbReference type="Proteomes" id="UP001381693">
    <property type="component" value="Unassembled WGS sequence"/>
</dbReference>
<keyword evidence="3" id="KW-0560">Oxidoreductase</keyword>
<sequence>MVIFILQGYRHRLRAVSNSIQNCPIIISVDNHTLIPITTDGMPIQPVEVDSLTIYGGERWDFVVNASEEIGTYWIKFQGLLDCDDRFKSAYQVAVMRYEGVTGYPSDLDEMTYDSSSREGMNLNTLNQAPGDGTFLTAADIRSIHQDGDISRTPDYKFWMDFDFKDKDNELFHNKELYPFYSIKKNRQVYIPQINEISMRLPNAPPLSQPEDVDYSTFCNGTDKKNCTNGFCYCPHVLNVEKDSLVELILVDEGYVYWANHPFHIHGHTFSVIGMGRLGENTTLEKIQELDEAGLLERNFDHPPIKDTVTVPDGGYTIIRFIAKNPGYWLFHCHLTFHVEVGMGLVFHVGDQSMIPKVPKDFPRCGHWTPEPEPDFRENLLQFLKDQDEGKISVNFDLLPSNAKQPGPSYSTPTRRPHSNKQSSQGRNVASLTLIAIVAVLLTLV</sequence>
<accession>A0AAN8WNV1</accession>
<evidence type="ECO:0000313" key="8">
    <source>
        <dbReference type="EMBL" id="KAK7068432.1"/>
    </source>
</evidence>
<comment type="similarity">
    <text evidence="1">Belongs to the multicopper oxidase family.</text>
</comment>
<dbReference type="SUPFAM" id="SSF49503">
    <property type="entry name" value="Cupredoxins"/>
    <property type="match status" value="2"/>
</dbReference>
<gene>
    <name evidence="8" type="primary">Mco1_1</name>
    <name evidence="8" type="ORF">SK128_019414</name>
</gene>
<dbReference type="FunFam" id="2.60.40.420:FF:000045">
    <property type="entry name" value="Laccase 2"/>
    <property type="match status" value="1"/>
</dbReference>
<dbReference type="InterPro" id="IPR011706">
    <property type="entry name" value="Cu-oxidase_C"/>
</dbReference>
<dbReference type="GO" id="GO:0005507">
    <property type="term" value="F:copper ion binding"/>
    <property type="evidence" value="ECO:0007669"/>
    <property type="project" value="InterPro"/>
</dbReference>
<keyword evidence="4" id="KW-0186">Copper</keyword>
<evidence type="ECO:0000256" key="5">
    <source>
        <dbReference type="SAM" id="MobiDB-lite"/>
    </source>
</evidence>
<evidence type="ECO:0000259" key="7">
    <source>
        <dbReference type="Pfam" id="PF07731"/>
    </source>
</evidence>
<feature type="compositionally biased region" description="Polar residues" evidence="5">
    <location>
        <begin position="402"/>
        <end position="425"/>
    </location>
</feature>
<dbReference type="EMBL" id="JAXCGZ010017250">
    <property type="protein sequence ID" value="KAK7068432.1"/>
    <property type="molecule type" value="Genomic_DNA"/>
</dbReference>
<keyword evidence="9" id="KW-1185">Reference proteome</keyword>
<feature type="region of interest" description="Disordered" evidence="5">
    <location>
        <begin position="398"/>
        <end position="425"/>
    </location>
</feature>
<reference evidence="8 9" key="1">
    <citation type="submission" date="2023-11" db="EMBL/GenBank/DDBJ databases">
        <title>Halocaridina rubra genome assembly.</title>
        <authorList>
            <person name="Smith C."/>
        </authorList>
    </citation>
    <scope>NUCLEOTIDE SEQUENCE [LARGE SCALE GENOMIC DNA]</scope>
    <source>
        <strain evidence="8">EP-1</strain>
        <tissue evidence="8">Whole</tissue>
    </source>
</reference>
<dbReference type="AlphaFoldDB" id="A0AAN8WNV1"/>
<dbReference type="PROSITE" id="PS00079">
    <property type="entry name" value="MULTICOPPER_OXIDASE1"/>
    <property type="match status" value="1"/>
</dbReference>
<dbReference type="PANTHER" id="PTHR11709:SF394">
    <property type="entry name" value="FI03373P-RELATED"/>
    <property type="match status" value="1"/>
</dbReference>
<dbReference type="InterPro" id="IPR001117">
    <property type="entry name" value="Cu-oxidase_2nd"/>
</dbReference>
<evidence type="ECO:0000256" key="2">
    <source>
        <dbReference type="ARBA" id="ARBA00022723"/>
    </source>
</evidence>
<dbReference type="PROSITE" id="PS00080">
    <property type="entry name" value="MULTICOPPER_OXIDASE2"/>
    <property type="match status" value="1"/>
</dbReference>
<feature type="domain" description="Plastocyanin-like" evidence="6">
    <location>
        <begin position="7"/>
        <end position="100"/>
    </location>
</feature>
<dbReference type="GO" id="GO:0016491">
    <property type="term" value="F:oxidoreductase activity"/>
    <property type="evidence" value="ECO:0007669"/>
    <property type="project" value="UniProtKB-KW"/>
</dbReference>
<dbReference type="CDD" id="cd13884">
    <property type="entry name" value="CuRO_2_tcLCC_insect_like"/>
    <property type="match status" value="1"/>
</dbReference>
<organism evidence="8 9">
    <name type="scientific">Halocaridina rubra</name>
    <name type="common">Hawaiian red shrimp</name>
    <dbReference type="NCBI Taxonomy" id="373956"/>
    <lineage>
        <taxon>Eukaryota</taxon>
        <taxon>Metazoa</taxon>
        <taxon>Ecdysozoa</taxon>
        <taxon>Arthropoda</taxon>
        <taxon>Crustacea</taxon>
        <taxon>Multicrustacea</taxon>
        <taxon>Malacostraca</taxon>
        <taxon>Eumalacostraca</taxon>
        <taxon>Eucarida</taxon>
        <taxon>Decapoda</taxon>
        <taxon>Pleocyemata</taxon>
        <taxon>Caridea</taxon>
        <taxon>Atyoidea</taxon>
        <taxon>Atyidae</taxon>
        <taxon>Halocaridina</taxon>
    </lineage>
</organism>
<evidence type="ECO:0000256" key="3">
    <source>
        <dbReference type="ARBA" id="ARBA00023002"/>
    </source>
</evidence>
<evidence type="ECO:0000256" key="4">
    <source>
        <dbReference type="ARBA" id="ARBA00023008"/>
    </source>
</evidence>
<keyword evidence="2" id="KW-0479">Metal-binding</keyword>
<dbReference type="GO" id="GO:0006826">
    <property type="term" value="P:iron ion transport"/>
    <property type="evidence" value="ECO:0007669"/>
    <property type="project" value="TreeGrafter"/>
</dbReference>
<dbReference type="GO" id="GO:0005886">
    <property type="term" value="C:plasma membrane"/>
    <property type="evidence" value="ECO:0007669"/>
    <property type="project" value="TreeGrafter"/>
</dbReference>
<dbReference type="Gene3D" id="2.60.40.420">
    <property type="entry name" value="Cupredoxins - blue copper proteins"/>
    <property type="match status" value="2"/>
</dbReference>
<feature type="domain" description="Plastocyanin-like" evidence="7">
    <location>
        <begin position="209"/>
        <end position="352"/>
    </location>
</feature>
<dbReference type="Pfam" id="PF07731">
    <property type="entry name" value="Cu-oxidase_2"/>
    <property type="match status" value="1"/>
</dbReference>
<name>A0AAN8WNV1_HALRR</name>
<dbReference type="InterPro" id="IPR033138">
    <property type="entry name" value="Cu_oxidase_CS"/>
</dbReference>
<dbReference type="InterPro" id="IPR008972">
    <property type="entry name" value="Cupredoxin"/>
</dbReference>
<comment type="caution">
    <text evidence="8">The sequence shown here is derived from an EMBL/GenBank/DDBJ whole genome shotgun (WGS) entry which is preliminary data.</text>
</comment>
<dbReference type="Pfam" id="PF00394">
    <property type="entry name" value="Cu-oxidase"/>
    <property type="match status" value="1"/>
</dbReference>
<proteinExistence type="inferred from homology"/>
<evidence type="ECO:0000259" key="6">
    <source>
        <dbReference type="Pfam" id="PF00394"/>
    </source>
</evidence>
<evidence type="ECO:0000313" key="9">
    <source>
        <dbReference type="Proteomes" id="UP001381693"/>
    </source>
</evidence>
<dbReference type="InterPro" id="IPR045087">
    <property type="entry name" value="Cu-oxidase_fam"/>
</dbReference>
<dbReference type="CDD" id="cd13905">
    <property type="entry name" value="CuRO_3_tcLLC2_insect_like"/>
    <property type="match status" value="1"/>
</dbReference>